<dbReference type="InterPro" id="IPR000835">
    <property type="entry name" value="HTH_MarR-typ"/>
</dbReference>
<evidence type="ECO:0000259" key="6">
    <source>
        <dbReference type="PROSITE" id="PS50995"/>
    </source>
</evidence>
<proteinExistence type="predicted"/>
<keyword evidence="4" id="KW-0238">DNA-binding</keyword>
<keyword evidence="5" id="KW-0804">Transcription</keyword>
<name>A0A1G5QW75_9RHOB</name>
<evidence type="ECO:0000256" key="4">
    <source>
        <dbReference type="ARBA" id="ARBA00023125"/>
    </source>
</evidence>
<dbReference type="Proteomes" id="UP000198767">
    <property type="component" value="Unassembled WGS sequence"/>
</dbReference>
<dbReference type="SMART" id="SM00347">
    <property type="entry name" value="HTH_MARR"/>
    <property type="match status" value="1"/>
</dbReference>
<protein>
    <submittedName>
        <fullName evidence="7">Transcriptional regulator, MarR family</fullName>
    </submittedName>
</protein>
<evidence type="ECO:0000256" key="3">
    <source>
        <dbReference type="ARBA" id="ARBA00023015"/>
    </source>
</evidence>
<reference evidence="7 8" key="1">
    <citation type="submission" date="2016-10" db="EMBL/GenBank/DDBJ databases">
        <authorList>
            <person name="de Groot N.N."/>
        </authorList>
    </citation>
    <scope>NUCLEOTIDE SEQUENCE [LARGE SCALE GENOMIC DNA]</scope>
    <source>
        <strain evidence="7 8">U95</strain>
    </source>
</reference>
<dbReference type="AlphaFoldDB" id="A0A1G5QW75"/>
<dbReference type="Pfam" id="PF22381">
    <property type="entry name" value="Staph_reg_Sar_Rot"/>
    <property type="match status" value="1"/>
</dbReference>
<dbReference type="PANTHER" id="PTHR33164">
    <property type="entry name" value="TRANSCRIPTIONAL REGULATOR, MARR FAMILY"/>
    <property type="match status" value="1"/>
</dbReference>
<keyword evidence="3" id="KW-0805">Transcription regulation</keyword>
<dbReference type="SUPFAM" id="SSF46785">
    <property type="entry name" value="Winged helix' DNA-binding domain"/>
    <property type="match status" value="1"/>
</dbReference>
<sequence>MTRQTLPLDQQLCFALYSANHVMGRLYRPLLAKLGLTYPQYLVMLALWEKDNQPVGALGQALALETNTLTPLLKRMEGAGFLTRTRNPEDERSVSICLSEKGRALEVDAVDVGLCVSAAAGDDPGAIDLLREEIKALTERLKSAS</sequence>
<feature type="domain" description="HTH marR-type" evidence="6">
    <location>
        <begin position="9"/>
        <end position="143"/>
    </location>
</feature>
<dbReference type="PROSITE" id="PS50995">
    <property type="entry name" value="HTH_MARR_2"/>
    <property type="match status" value="1"/>
</dbReference>
<accession>A0A1G5QW75</accession>
<dbReference type="GO" id="GO:0006950">
    <property type="term" value="P:response to stress"/>
    <property type="evidence" value="ECO:0007669"/>
    <property type="project" value="TreeGrafter"/>
</dbReference>
<dbReference type="EMBL" id="FMWG01000006">
    <property type="protein sequence ID" value="SCZ65501.1"/>
    <property type="molecule type" value="Genomic_DNA"/>
</dbReference>
<evidence type="ECO:0000313" key="7">
    <source>
        <dbReference type="EMBL" id="SCZ65501.1"/>
    </source>
</evidence>
<dbReference type="Gene3D" id="1.10.10.10">
    <property type="entry name" value="Winged helix-like DNA-binding domain superfamily/Winged helix DNA-binding domain"/>
    <property type="match status" value="1"/>
</dbReference>
<keyword evidence="2" id="KW-0963">Cytoplasm</keyword>
<evidence type="ECO:0000256" key="2">
    <source>
        <dbReference type="ARBA" id="ARBA00022490"/>
    </source>
</evidence>
<dbReference type="InterPro" id="IPR036388">
    <property type="entry name" value="WH-like_DNA-bd_sf"/>
</dbReference>
<dbReference type="GO" id="GO:0003677">
    <property type="term" value="F:DNA binding"/>
    <property type="evidence" value="ECO:0007669"/>
    <property type="project" value="UniProtKB-KW"/>
</dbReference>
<dbReference type="PRINTS" id="PR00598">
    <property type="entry name" value="HTHMARR"/>
</dbReference>
<dbReference type="InterPro" id="IPR036390">
    <property type="entry name" value="WH_DNA-bd_sf"/>
</dbReference>
<organism evidence="7 8">
    <name type="scientific">Epibacterium ulvae</name>
    <dbReference type="NCBI Taxonomy" id="1156985"/>
    <lineage>
        <taxon>Bacteria</taxon>
        <taxon>Pseudomonadati</taxon>
        <taxon>Pseudomonadota</taxon>
        <taxon>Alphaproteobacteria</taxon>
        <taxon>Rhodobacterales</taxon>
        <taxon>Roseobacteraceae</taxon>
        <taxon>Epibacterium</taxon>
    </lineage>
</organism>
<dbReference type="PANTHER" id="PTHR33164:SF5">
    <property type="entry name" value="ORGANIC HYDROPEROXIDE RESISTANCE TRANSCRIPTIONAL REGULATOR"/>
    <property type="match status" value="1"/>
</dbReference>
<dbReference type="InterPro" id="IPR039422">
    <property type="entry name" value="MarR/SlyA-like"/>
</dbReference>
<keyword evidence="8" id="KW-1185">Reference proteome</keyword>
<dbReference type="RefSeq" id="WP_090218848.1">
    <property type="nucleotide sequence ID" value="NZ_CANLDO010000015.1"/>
</dbReference>
<dbReference type="InterPro" id="IPR055166">
    <property type="entry name" value="Transc_reg_Sar_Rot_HTH"/>
</dbReference>
<evidence type="ECO:0000256" key="5">
    <source>
        <dbReference type="ARBA" id="ARBA00023163"/>
    </source>
</evidence>
<dbReference type="OrthoDB" id="9806864at2"/>
<gene>
    <name evidence="7" type="ORF">SAMN04488118_10641</name>
</gene>
<evidence type="ECO:0000313" key="8">
    <source>
        <dbReference type="Proteomes" id="UP000198767"/>
    </source>
</evidence>
<evidence type="ECO:0000256" key="1">
    <source>
        <dbReference type="ARBA" id="ARBA00004496"/>
    </source>
</evidence>
<dbReference type="FunFam" id="1.10.10.10:FF:000163">
    <property type="entry name" value="MarR family transcriptional regulator"/>
    <property type="match status" value="1"/>
</dbReference>
<dbReference type="GO" id="GO:0003700">
    <property type="term" value="F:DNA-binding transcription factor activity"/>
    <property type="evidence" value="ECO:0007669"/>
    <property type="project" value="InterPro"/>
</dbReference>
<dbReference type="GO" id="GO:0005737">
    <property type="term" value="C:cytoplasm"/>
    <property type="evidence" value="ECO:0007669"/>
    <property type="project" value="UniProtKB-SubCell"/>
</dbReference>
<comment type="subcellular location">
    <subcellularLocation>
        <location evidence="1">Cytoplasm</location>
    </subcellularLocation>
</comment>